<proteinExistence type="predicted"/>
<dbReference type="EMBL" id="JAAGBB010000015">
    <property type="protein sequence ID" value="MBR0665532.1"/>
    <property type="molecule type" value="Genomic_DNA"/>
</dbReference>
<protein>
    <submittedName>
        <fullName evidence="1">PIG-L family deacetylase</fullName>
    </submittedName>
</protein>
<reference evidence="2" key="1">
    <citation type="journal article" date="2021" name="Syst. Appl. Microbiol.">
        <title>Roseomonas hellenica sp. nov., isolated from roots of wild-growing Alkanna tinctoria.</title>
        <authorList>
            <person name="Rat A."/>
            <person name="Naranjo H.D."/>
            <person name="Lebbe L."/>
            <person name="Cnockaert M."/>
            <person name="Krigas N."/>
            <person name="Grigoriadou K."/>
            <person name="Maloupa E."/>
            <person name="Willems A."/>
        </authorList>
    </citation>
    <scope>NUCLEOTIDE SEQUENCE [LARGE SCALE GENOMIC DNA]</scope>
    <source>
        <strain evidence="2">LMG 31523</strain>
    </source>
</reference>
<name>A0ABS5EZ13_9PROT</name>
<dbReference type="InterPro" id="IPR003737">
    <property type="entry name" value="GlcNAc_PI_deacetylase-related"/>
</dbReference>
<dbReference type="Proteomes" id="UP001196870">
    <property type="component" value="Unassembled WGS sequence"/>
</dbReference>
<dbReference type="PANTHER" id="PTHR12993">
    <property type="entry name" value="N-ACETYLGLUCOSAMINYL-PHOSPHATIDYLINOSITOL DE-N-ACETYLASE-RELATED"/>
    <property type="match status" value="1"/>
</dbReference>
<sequence length="270" mass="28751">MVAAEPLLALLADGEAPVDLPALLVAAHPDDEVIGIGAQLSRFRDITLLHATDGAPRDGRDAAMHGFADVESYAAARRRELLEAIAVAGIAADRALACGIPDQQATLRLADLTRQLAALIAARRPAALITHAYEGGHPDHDATAFAVHAALRLTDAPRPTLLEMAGYYAGPQGMETGCFLPMAGCAPVRLPVSPAARESKLRMIACFATQARVLAGFPVDVEALRPAPRYDFTRPPHPGRLHYENHPWGMTGGIFRRMAAEALQALEGNR</sequence>
<dbReference type="Gene3D" id="3.40.50.10320">
    <property type="entry name" value="LmbE-like"/>
    <property type="match status" value="1"/>
</dbReference>
<dbReference type="PANTHER" id="PTHR12993:SF26">
    <property type="entry name" value="1D-MYO-INOSITOL 2-ACETAMIDO-2-DEOXY-ALPHA-D-GLUCOPYRANOSIDE DEACETYLASE"/>
    <property type="match status" value="1"/>
</dbReference>
<dbReference type="InterPro" id="IPR024078">
    <property type="entry name" value="LmbE-like_dom_sf"/>
</dbReference>
<comment type="caution">
    <text evidence="1">The sequence shown here is derived from an EMBL/GenBank/DDBJ whole genome shotgun (WGS) entry which is preliminary data.</text>
</comment>
<accession>A0ABS5EZ13</accession>
<evidence type="ECO:0000313" key="2">
    <source>
        <dbReference type="Proteomes" id="UP001196870"/>
    </source>
</evidence>
<gene>
    <name evidence="1" type="ORF">GXW71_14315</name>
</gene>
<dbReference type="Pfam" id="PF02585">
    <property type="entry name" value="PIG-L"/>
    <property type="match status" value="1"/>
</dbReference>
<organism evidence="1 2">
    <name type="scientific">Plastoroseomonas hellenica</name>
    <dbReference type="NCBI Taxonomy" id="2687306"/>
    <lineage>
        <taxon>Bacteria</taxon>
        <taxon>Pseudomonadati</taxon>
        <taxon>Pseudomonadota</taxon>
        <taxon>Alphaproteobacteria</taxon>
        <taxon>Acetobacterales</taxon>
        <taxon>Acetobacteraceae</taxon>
        <taxon>Plastoroseomonas</taxon>
    </lineage>
</organism>
<evidence type="ECO:0000313" key="1">
    <source>
        <dbReference type="EMBL" id="MBR0665532.1"/>
    </source>
</evidence>
<dbReference type="SUPFAM" id="SSF102588">
    <property type="entry name" value="LmbE-like"/>
    <property type="match status" value="1"/>
</dbReference>
<keyword evidence="2" id="KW-1185">Reference proteome</keyword>
<dbReference type="RefSeq" id="WP_211853197.1">
    <property type="nucleotide sequence ID" value="NZ_JAAGBB010000015.1"/>
</dbReference>